<name>A0ACA9KP43_9GLOM</name>
<evidence type="ECO:0000313" key="2">
    <source>
        <dbReference type="Proteomes" id="UP000789702"/>
    </source>
</evidence>
<reference evidence="1" key="1">
    <citation type="submission" date="2021-06" db="EMBL/GenBank/DDBJ databases">
        <authorList>
            <person name="Kallberg Y."/>
            <person name="Tangrot J."/>
            <person name="Rosling A."/>
        </authorList>
    </citation>
    <scope>NUCLEOTIDE SEQUENCE</scope>
    <source>
        <strain evidence="1">IL203A</strain>
    </source>
</reference>
<dbReference type="Proteomes" id="UP000789702">
    <property type="component" value="Unassembled WGS sequence"/>
</dbReference>
<protein>
    <submittedName>
        <fullName evidence="1">14128_t:CDS:1</fullName>
    </submittedName>
</protein>
<sequence>MEITGCVYCPPIVIGCFDGCPDGYECIREQLPKIQHHNCGCAAHYR</sequence>
<keyword evidence="2" id="KW-1185">Reference proteome</keyword>
<organism evidence="1 2">
    <name type="scientific">Dentiscutata heterogama</name>
    <dbReference type="NCBI Taxonomy" id="1316150"/>
    <lineage>
        <taxon>Eukaryota</taxon>
        <taxon>Fungi</taxon>
        <taxon>Fungi incertae sedis</taxon>
        <taxon>Mucoromycota</taxon>
        <taxon>Glomeromycotina</taxon>
        <taxon>Glomeromycetes</taxon>
        <taxon>Diversisporales</taxon>
        <taxon>Gigasporaceae</taxon>
        <taxon>Dentiscutata</taxon>
    </lineage>
</organism>
<accession>A0ACA9KP43</accession>
<dbReference type="EMBL" id="CAJVPU010001502">
    <property type="protein sequence ID" value="CAG8482569.1"/>
    <property type="molecule type" value="Genomic_DNA"/>
</dbReference>
<comment type="caution">
    <text evidence="1">The sequence shown here is derived from an EMBL/GenBank/DDBJ whole genome shotgun (WGS) entry which is preliminary data.</text>
</comment>
<evidence type="ECO:0000313" key="1">
    <source>
        <dbReference type="EMBL" id="CAG8482569.1"/>
    </source>
</evidence>
<gene>
    <name evidence="1" type="ORF">DHETER_LOCUS2190</name>
</gene>
<proteinExistence type="predicted"/>